<sequence length="122" mass="13884">MRKILVIVLALAGMQLSAQDSKINKESSFEQSNSIIDKLAADQVVMLSKKLNLTKPQQKLTTDLIIKQLKSDKFQKIMATKHDDNQSEVINRTLLEVPEFILQLTELLSEEQTQVLYKISAR</sequence>
<keyword evidence="3" id="KW-1185">Reference proteome</keyword>
<proteinExistence type="predicted"/>
<evidence type="ECO:0000256" key="1">
    <source>
        <dbReference type="SAM" id="SignalP"/>
    </source>
</evidence>
<dbReference type="Proteomes" id="UP000003730">
    <property type="component" value="Unassembled WGS sequence"/>
</dbReference>
<feature type="chain" id="PRO_5003429123" description="DUF4168 domain-containing protein" evidence="1">
    <location>
        <begin position="19"/>
        <end position="122"/>
    </location>
</feature>
<dbReference type="RefSeq" id="WP_008634954.1">
    <property type="nucleotide sequence ID" value="NZ_AFXZ01000003.1"/>
</dbReference>
<feature type="signal peptide" evidence="1">
    <location>
        <begin position="1"/>
        <end position="18"/>
    </location>
</feature>
<evidence type="ECO:0000313" key="3">
    <source>
        <dbReference type="Proteomes" id="UP000003730"/>
    </source>
</evidence>
<organism evidence="2 3">
    <name type="scientific">Bizionia argentinensis JUB59</name>
    <dbReference type="NCBI Taxonomy" id="1046627"/>
    <lineage>
        <taxon>Bacteria</taxon>
        <taxon>Pseudomonadati</taxon>
        <taxon>Bacteroidota</taxon>
        <taxon>Flavobacteriia</taxon>
        <taxon>Flavobacteriales</taxon>
        <taxon>Flavobacteriaceae</taxon>
        <taxon>Bizionia</taxon>
    </lineage>
</organism>
<comment type="caution">
    <text evidence="2">The sequence shown here is derived from an EMBL/GenBank/DDBJ whole genome shotgun (WGS) entry which is preliminary data.</text>
</comment>
<reference evidence="2 3" key="1">
    <citation type="journal article" date="2008" name="Int. J. Syst. Evol. Microbiol.">
        <title>Bizionia argentinensis sp. nov., isolated from surface marine water in Antarctica.</title>
        <authorList>
            <person name="Bercovich A."/>
            <person name="Vazquez S.C."/>
            <person name="Yankilevich P."/>
            <person name="Coria S.H."/>
            <person name="Foti M."/>
            <person name="Hernandez E."/>
            <person name="Vidal A."/>
            <person name="Ruberto L."/>
            <person name="Melo C."/>
            <person name="Marenssi S."/>
            <person name="Criscuolo M."/>
            <person name="Memoli M."/>
            <person name="Arguelles M."/>
            <person name="Mac Cormack W.P."/>
        </authorList>
    </citation>
    <scope>NUCLEOTIDE SEQUENCE [LARGE SCALE GENOMIC DNA]</scope>
    <source>
        <strain evidence="2 3">JUB59</strain>
    </source>
</reference>
<accession>G2EA89</accession>
<dbReference type="AlphaFoldDB" id="G2EA89"/>
<keyword evidence="1" id="KW-0732">Signal</keyword>
<evidence type="ECO:0008006" key="4">
    <source>
        <dbReference type="Google" id="ProtNLM"/>
    </source>
</evidence>
<name>G2EA89_9FLAO</name>
<dbReference type="EMBL" id="AFXZ01000003">
    <property type="protein sequence ID" value="EGV44703.1"/>
    <property type="molecule type" value="Genomic_DNA"/>
</dbReference>
<gene>
    <name evidence="2" type="ORF">BZARG_1595</name>
</gene>
<protein>
    <recommendedName>
        <fullName evidence="4">DUF4168 domain-containing protein</fullName>
    </recommendedName>
</protein>
<evidence type="ECO:0000313" key="2">
    <source>
        <dbReference type="EMBL" id="EGV44703.1"/>
    </source>
</evidence>